<feature type="transmembrane region" description="Helical" evidence="6">
    <location>
        <begin position="161"/>
        <end position="183"/>
    </location>
</feature>
<keyword evidence="4 6" id="KW-0472">Membrane</keyword>
<reference evidence="8" key="1">
    <citation type="journal article" date="2014" name="Int. J. Syst. Evol. Microbiol.">
        <title>Complete genome sequence of Corynebacterium casei LMG S-19264T (=DSM 44701T), isolated from a smear-ripened cheese.</title>
        <authorList>
            <consortium name="US DOE Joint Genome Institute (JGI-PGF)"/>
            <person name="Walter F."/>
            <person name="Albersmeier A."/>
            <person name="Kalinowski J."/>
            <person name="Ruckert C."/>
        </authorList>
    </citation>
    <scope>NUCLEOTIDE SEQUENCE</scope>
    <source>
        <strain evidence="8">JCM 4637</strain>
    </source>
</reference>
<keyword evidence="6" id="KW-1003">Cell membrane</keyword>
<feature type="transmembrane region" description="Helical" evidence="6">
    <location>
        <begin position="43"/>
        <end position="62"/>
    </location>
</feature>
<dbReference type="AlphaFoldDB" id="A0A919CCD3"/>
<feature type="transmembrane region" description="Helical" evidence="6">
    <location>
        <begin position="122"/>
        <end position="149"/>
    </location>
</feature>
<keyword evidence="5" id="KW-0046">Antibiotic resistance</keyword>
<dbReference type="EMBL" id="BMVC01000010">
    <property type="protein sequence ID" value="GHD03236.1"/>
    <property type="molecule type" value="Genomic_DNA"/>
</dbReference>
<evidence type="ECO:0000256" key="1">
    <source>
        <dbReference type="ARBA" id="ARBA00004141"/>
    </source>
</evidence>
<keyword evidence="2 6" id="KW-0812">Transmembrane</keyword>
<dbReference type="PANTHER" id="PTHR43229">
    <property type="entry name" value="NODULATION PROTEIN J"/>
    <property type="match status" value="1"/>
</dbReference>
<feature type="domain" description="ABC transmembrane type-2" evidence="7">
    <location>
        <begin position="43"/>
        <end position="277"/>
    </location>
</feature>
<dbReference type="Proteomes" id="UP000638353">
    <property type="component" value="Unassembled WGS sequence"/>
</dbReference>
<evidence type="ECO:0000256" key="6">
    <source>
        <dbReference type="RuleBase" id="RU361157"/>
    </source>
</evidence>
<evidence type="ECO:0000259" key="7">
    <source>
        <dbReference type="PROSITE" id="PS51012"/>
    </source>
</evidence>
<dbReference type="PROSITE" id="PS51012">
    <property type="entry name" value="ABC_TM2"/>
    <property type="match status" value="1"/>
</dbReference>
<dbReference type="GO" id="GO:0140359">
    <property type="term" value="F:ABC-type transporter activity"/>
    <property type="evidence" value="ECO:0007669"/>
    <property type="project" value="InterPro"/>
</dbReference>
<feature type="transmembrane region" description="Helical" evidence="6">
    <location>
        <begin position="190"/>
        <end position="212"/>
    </location>
</feature>
<proteinExistence type="inferred from homology"/>
<feature type="transmembrane region" description="Helical" evidence="6">
    <location>
        <begin position="82"/>
        <end position="101"/>
    </location>
</feature>
<organism evidence="8 9">
    <name type="scientific">Streptomyces finlayi</name>
    <dbReference type="NCBI Taxonomy" id="67296"/>
    <lineage>
        <taxon>Bacteria</taxon>
        <taxon>Bacillati</taxon>
        <taxon>Actinomycetota</taxon>
        <taxon>Actinomycetes</taxon>
        <taxon>Kitasatosporales</taxon>
        <taxon>Streptomycetaceae</taxon>
        <taxon>Streptomyces</taxon>
    </lineage>
</organism>
<dbReference type="PIRSF" id="PIRSF006648">
    <property type="entry name" value="DrrB"/>
    <property type="match status" value="1"/>
</dbReference>
<dbReference type="InterPro" id="IPR013525">
    <property type="entry name" value="ABC2_TM"/>
</dbReference>
<dbReference type="Pfam" id="PF01061">
    <property type="entry name" value="ABC2_membrane"/>
    <property type="match status" value="1"/>
</dbReference>
<dbReference type="InterPro" id="IPR000412">
    <property type="entry name" value="ABC_2_transport"/>
</dbReference>
<dbReference type="InterPro" id="IPR047817">
    <property type="entry name" value="ABC2_TM_bact-type"/>
</dbReference>
<comment type="caution">
    <text evidence="8">The sequence shown here is derived from an EMBL/GenBank/DDBJ whole genome shotgun (WGS) entry which is preliminary data.</text>
</comment>
<evidence type="ECO:0000256" key="5">
    <source>
        <dbReference type="ARBA" id="ARBA00023251"/>
    </source>
</evidence>
<protein>
    <recommendedName>
        <fullName evidence="6">Transport permease protein</fullName>
    </recommendedName>
</protein>
<evidence type="ECO:0000256" key="4">
    <source>
        <dbReference type="ARBA" id="ARBA00023136"/>
    </source>
</evidence>
<evidence type="ECO:0000313" key="9">
    <source>
        <dbReference type="Proteomes" id="UP000638353"/>
    </source>
</evidence>
<evidence type="ECO:0000256" key="3">
    <source>
        <dbReference type="ARBA" id="ARBA00022989"/>
    </source>
</evidence>
<sequence>MSVAELESGPMVAEGPGGRLGRAAVDAWNVARRSLTHYQRQPVMILWQLGFPIVSVLLYGFVFGKAIAVPGGGDYREFLMPGMFASTMAAGFMLTATVMVNDASKGVIDRFRSMPMSTSAVATGRGLADLVIAVAELTILALTALAMGWRAQGTPLGALSAFGLLLLLRFSLIWVGVWLGLLLPTPEAAGGLFGVVFPLTMISSVFVAPSLMPGWLGAVAAWNPVSSTVTAARELFGNPVASGGSWVEENAVLMAVVWPLALTALFLPLAVRRFRRLSR</sequence>
<reference evidence="8" key="2">
    <citation type="submission" date="2020-09" db="EMBL/GenBank/DDBJ databases">
        <authorList>
            <person name="Sun Q."/>
            <person name="Ohkuma M."/>
        </authorList>
    </citation>
    <scope>NUCLEOTIDE SEQUENCE</scope>
    <source>
        <strain evidence="8">JCM 4637</strain>
    </source>
</reference>
<gene>
    <name evidence="8" type="ORF">GCM10010334_50750</name>
</gene>
<evidence type="ECO:0000256" key="2">
    <source>
        <dbReference type="ARBA" id="ARBA00022692"/>
    </source>
</evidence>
<accession>A0A919CCD3</accession>
<comment type="similarity">
    <text evidence="6">Belongs to the ABC-2 integral membrane protein family.</text>
</comment>
<dbReference type="GO" id="GO:0043190">
    <property type="term" value="C:ATP-binding cassette (ABC) transporter complex"/>
    <property type="evidence" value="ECO:0007669"/>
    <property type="project" value="InterPro"/>
</dbReference>
<name>A0A919CCD3_9ACTN</name>
<evidence type="ECO:0000313" key="8">
    <source>
        <dbReference type="EMBL" id="GHD03236.1"/>
    </source>
</evidence>
<comment type="subcellular location">
    <subcellularLocation>
        <location evidence="6">Cell membrane</location>
        <topology evidence="6">Multi-pass membrane protein</topology>
    </subcellularLocation>
    <subcellularLocation>
        <location evidence="1">Membrane</location>
        <topology evidence="1">Multi-pass membrane protein</topology>
    </subcellularLocation>
</comment>
<keyword evidence="6" id="KW-0813">Transport</keyword>
<feature type="transmembrane region" description="Helical" evidence="6">
    <location>
        <begin position="251"/>
        <end position="271"/>
    </location>
</feature>
<keyword evidence="3 6" id="KW-1133">Transmembrane helix</keyword>
<dbReference type="PANTHER" id="PTHR43229:SF2">
    <property type="entry name" value="NODULATION PROTEIN J"/>
    <property type="match status" value="1"/>
</dbReference>
<dbReference type="InterPro" id="IPR051784">
    <property type="entry name" value="Nod_factor_ABC_transporter"/>
</dbReference>
<dbReference type="GO" id="GO:0046677">
    <property type="term" value="P:response to antibiotic"/>
    <property type="evidence" value="ECO:0007669"/>
    <property type="project" value="UniProtKB-KW"/>
</dbReference>